<dbReference type="Gene3D" id="1.10.238.10">
    <property type="entry name" value="EF-hand"/>
    <property type="match status" value="2"/>
</dbReference>
<name>A0ABR2L5W3_9EUKA</name>
<feature type="domain" description="EF-hand" evidence="4">
    <location>
        <begin position="59"/>
        <end position="86"/>
    </location>
</feature>
<comment type="caution">
    <text evidence="5">The sequence shown here is derived from an EMBL/GenBank/DDBJ whole genome shotgun (WGS) entry which is preliminary data.</text>
</comment>
<dbReference type="PROSITE" id="PS50222">
    <property type="entry name" value="EF_HAND_2"/>
    <property type="match status" value="4"/>
</dbReference>
<dbReference type="PANTHER" id="PTHR45942">
    <property type="entry name" value="PROTEIN PHOSPATASE 3 REGULATORY SUBUNIT B ALPHA ISOFORM TYPE 1"/>
    <property type="match status" value="1"/>
</dbReference>
<dbReference type="EMBL" id="JAPFFF010000001">
    <property type="protein sequence ID" value="KAK8898401.1"/>
    <property type="molecule type" value="Genomic_DNA"/>
</dbReference>
<dbReference type="PROSITE" id="PS00018">
    <property type="entry name" value="EF_HAND_1"/>
    <property type="match status" value="3"/>
</dbReference>
<keyword evidence="2" id="KW-0677">Repeat</keyword>
<dbReference type="SMART" id="SM00054">
    <property type="entry name" value="EFh"/>
    <property type="match status" value="4"/>
</dbReference>
<sequence length="161" mass="18716">MTNCTFYKPSVKDVTPEVINQLRPLFDDLDKDHNGHLDKKELKKLFKSVKIDKFLAPIAFEICDTDKSGTITFNEFIPFFKLLIEMKNDPSVIYKNLFAKFDTDNSGCLNYQEAAKFVQYFVPKDQYSEEVFTSIFEELDKNHDGDLTFSELMGLLNNDQQ</sequence>
<dbReference type="SUPFAM" id="SSF47473">
    <property type="entry name" value="EF-hand"/>
    <property type="match status" value="1"/>
</dbReference>
<feature type="domain" description="EF-hand" evidence="4">
    <location>
        <begin position="127"/>
        <end position="161"/>
    </location>
</feature>
<evidence type="ECO:0000313" key="5">
    <source>
        <dbReference type="EMBL" id="KAK8898401.1"/>
    </source>
</evidence>
<evidence type="ECO:0000256" key="1">
    <source>
        <dbReference type="ARBA" id="ARBA00022723"/>
    </source>
</evidence>
<evidence type="ECO:0000313" key="6">
    <source>
        <dbReference type="Proteomes" id="UP001470230"/>
    </source>
</evidence>
<dbReference type="InterPro" id="IPR018247">
    <property type="entry name" value="EF_Hand_1_Ca_BS"/>
</dbReference>
<feature type="domain" description="EF-hand" evidence="4">
    <location>
        <begin position="17"/>
        <end position="52"/>
    </location>
</feature>
<keyword evidence="6" id="KW-1185">Reference proteome</keyword>
<evidence type="ECO:0000259" key="4">
    <source>
        <dbReference type="PROSITE" id="PS50222"/>
    </source>
</evidence>
<dbReference type="Pfam" id="PF13499">
    <property type="entry name" value="EF-hand_7"/>
    <property type="match status" value="2"/>
</dbReference>
<gene>
    <name evidence="5" type="ORF">M9Y10_000686</name>
</gene>
<reference evidence="5 6" key="1">
    <citation type="submission" date="2024-04" db="EMBL/GenBank/DDBJ databases">
        <title>Tritrichomonas musculus Genome.</title>
        <authorList>
            <person name="Alves-Ferreira E."/>
            <person name="Grigg M."/>
            <person name="Lorenzi H."/>
            <person name="Galac M."/>
        </authorList>
    </citation>
    <scope>NUCLEOTIDE SEQUENCE [LARGE SCALE GENOMIC DNA]</scope>
    <source>
        <strain evidence="5 6">EAF2021</strain>
    </source>
</reference>
<keyword evidence="1" id="KW-0479">Metal-binding</keyword>
<evidence type="ECO:0000256" key="2">
    <source>
        <dbReference type="ARBA" id="ARBA00022737"/>
    </source>
</evidence>
<organism evidence="5 6">
    <name type="scientific">Tritrichomonas musculus</name>
    <dbReference type="NCBI Taxonomy" id="1915356"/>
    <lineage>
        <taxon>Eukaryota</taxon>
        <taxon>Metamonada</taxon>
        <taxon>Parabasalia</taxon>
        <taxon>Tritrichomonadida</taxon>
        <taxon>Tritrichomonadidae</taxon>
        <taxon>Tritrichomonas</taxon>
    </lineage>
</organism>
<dbReference type="InterPro" id="IPR011992">
    <property type="entry name" value="EF-hand-dom_pair"/>
</dbReference>
<proteinExistence type="predicted"/>
<accession>A0ABR2L5W3</accession>
<keyword evidence="3" id="KW-0106">Calcium</keyword>
<dbReference type="InterPro" id="IPR002048">
    <property type="entry name" value="EF_hand_dom"/>
</dbReference>
<feature type="domain" description="EF-hand" evidence="4">
    <location>
        <begin position="89"/>
        <end position="124"/>
    </location>
</feature>
<evidence type="ECO:0000256" key="3">
    <source>
        <dbReference type="ARBA" id="ARBA00022837"/>
    </source>
</evidence>
<protein>
    <recommendedName>
        <fullName evidence="4">EF-hand domain-containing protein</fullName>
    </recommendedName>
</protein>
<dbReference type="Proteomes" id="UP001470230">
    <property type="component" value="Unassembled WGS sequence"/>
</dbReference>